<dbReference type="GO" id="GO:0009252">
    <property type="term" value="P:peptidoglycan biosynthetic process"/>
    <property type="evidence" value="ECO:0007669"/>
    <property type="project" value="UniProtKB-UniRule"/>
</dbReference>
<keyword evidence="11 12" id="KW-0961">Cell wall biogenesis/degradation</keyword>
<dbReference type="HAMAP" id="MF_00208">
    <property type="entry name" value="MurE"/>
    <property type="match status" value="1"/>
</dbReference>
<dbReference type="Pfam" id="PF08245">
    <property type="entry name" value="Mur_ligase_M"/>
    <property type="match status" value="1"/>
</dbReference>
<dbReference type="GO" id="GO:0005737">
    <property type="term" value="C:cytoplasm"/>
    <property type="evidence" value="ECO:0007669"/>
    <property type="project" value="UniProtKB-SubCell"/>
</dbReference>
<evidence type="ECO:0000259" key="15">
    <source>
        <dbReference type="Pfam" id="PF02875"/>
    </source>
</evidence>
<feature type="modified residue" description="N6-carboxylysine" evidence="12">
    <location>
        <position position="211"/>
    </location>
</feature>
<dbReference type="GO" id="GO:0004326">
    <property type="term" value="F:tetrahydrofolylpolyglutamate synthase activity"/>
    <property type="evidence" value="ECO:0007669"/>
    <property type="project" value="InterPro"/>
</dbReference>
<feature type="binding site" evidence="12">
    <location>
        <position position="177"/>
    </location>
    <ligand>
        <name>UDP-N-acetyl-alpha-D-muramoyl-L-alanyl-D-glutamate</name>
        <dbReference type="ChEBI" id="CHEBI:83900"/>
    </ligand>
</feature>
<keyword evidence="3 12" id="KW-0963">Cytoplasm</keyword>
<feature type="binding site" evidence="12">
    <location>
        <position position="179"/>
    </location>
    <ligand>
        <name>UDP-N-acetyl-alpha-D-muramoyl-L-alanyl-D-glutamate</name>
        <dbReference type="ChEBI" id="CHEBI:83900"/>
    </ligand>
</feature>
<keyword evidence="9 12" id="KW-0573">Peptidoglycan synthesis</keyword>
<evidence type="ECO:0000256" key="7">
    <source>
        <dbReference type="ARBA" id="ARBA00022840"/>
    </source>
</evidence>
<dbReference type="NCBIfam" id="TIGR01085">
    <property type="entry name" value="murE"/>
    <property type="match status" value="1"/>
</dbReference>
<protein>
    <recommendedName>
        <fullName evidence="12">UDP-N-acetylmuramyl-tripeptide synthetase</fullName>
        <ecNumber evidence="12">6.3.2.-</ecNumber>
    </recommendedName>
    <alternativeName>
        <fullName evidence="12">UDP-MurNAc-tripeptide synthetase</fullName>
    </alternativeName>
</protein>
<dbReference type="InterPro" id="IPR013221">
    <property type="entry name" value="Mur_ligase_cen"/>
</dbReference>
<dbReference type="UniPathway" id="UPA00219"/>
<evidence type="ECO:0000256" key="4">
    <source>
        <dbReference type="ARBA" id="ARBA00022598"/>
    </source>
</evidence>
<dbReference type="InterPro" id="IPR004101">
    <property type="entry name" value="Mur_ligase_C"/>
</dbReference>
<comment type="subcellular location">
    <subcellularLocation>
        <location evidence="12 13">Cytoplasm</location>
    </subcellularLocation>
</comment>
<keyword evidence="10 12" id="KW-0131">Cell cycle</keyword>
<keyword evidence="5 12" id="KW-0132">Cell division</keyword>
<evidence type="ECO:0000256" key="1">
    <source>
        <dbReference type="ARBA" id="ARBA00004752"/>
    </source>
</evidence>
<dbReference type="Gene3D" id="3.40.1190.10">
    <property type="entry name" value="Mur-like, catalytic domain"/>
    <property type="match status" value="1"/>
</dbReference>
<dbReference type="RefSeq" id="WP_091570179.1">
    <property type="nucleotide sequence ID" value="NZ_FMZA01000011.1"/>
</dbReference>
<dbReference type="GO" id="GO:0000287">
    <property type="term" value="F:magnesium ion binding"/>
    <property type="evidence" value="ECO:0007669"/>
    <property type="project" value="UniProtKB-UniRule"/>
</dbReference>
<name>A0A1G6MXR2_9BACL</name>
<keyword evidence="18" id="KW-1185">Reference proteome</keyword>
<feature type="binding site" evidence="12">
    <location>
        <position position="26"/>
    </location>
    <ligand>
        <name>UDP-N-acetyl-alpha-D-muramoyl-L-alanyl-D-glutamate</name>
        <dbReference type="ChEBI" id="CHEBI:83900"/>
    </ligand>
</feature>
<feature type="binding site" evidence="12">
    <location>
        <position position="171"/>
    </location>
    <ligand>
        <name>UDP-N-acetyl-alpha-D-muramoyl-L-alanyl-D-glutamate</name>
        <dbReference type="ChEBI" id="CHEBI:83900"/>
    </ligand>
</feature>
<dbReference type="GO" id="GO:0005524">
    <property type="term" value="F:ATP binding"/>
    <property type="evidence" value="ECO:0007669"/>
    <property type="project" value="UniProtKB-UniRule"/>
</dbReference>
<feature type="binding site" evidence="12">
    <location>
        <position position="146"/>
    </location>
    <ligand>
        <name>UDP-N-acetyl-alpha-D-muramoyl-L-alanyl-D-glutamate</name>
        <dbReference type="ChEBI" id="CHEBI:83900"/>
    </ligand>
</feature>
<feature type="domain" description="Mur ligase central" evidence="16">
    <location>
        <begin position="103"/>
        <end position="298"/>
    </location>
</feature>
<dbReference type="InterPro" id="IPR036565">
    <property type="entry name" value="Mur-like_cat_sf"/>
</dbReference>
<keyword evidence="7 12" id="KW-0067">ATP-binding</keyword>
<evidence type="ECO:0000256" key="12">
    <source>
        <dbReference type="HAMAP-Rule" id="MF_00208"/>
    </source>
</evidence>
<evidence type="ECO:0000256" key="2">
    <source>
        <dbReference type="ARBA" id="ARBA00005898"/>
    </source>
</evidence>
<comment type="function">
    <text evidence="12">Catalyzes the addition of an amino acid to the nucleotide precursor UDP-N-acetylmuramoyl-L-alanyl-D-glutamate (UMAG) in the biosynthesis of bacterial cell-wall peptidoglycan.</text>
</comment>
<evidence type="ECO:0000259" key="14">
    <source>
        <dbReference type="Pfam" id="PF01225"/>
    </source>
</evidence>
<evidence type="ECO:0000313" key="18">
    <source>
        <dbReference type="Proteomes" id="UP000199387"/>
    </source>
</evidence>
<dbReference type="STRING" id="1236220.SAMN04488112_11141"/>
<dbReference type="InterPro" id="IPR018109">
    <property type="entry name" value="Folylpolyglutamate_synth_CS"/>
</dbReference>
<dbReference type="Pfam" id="PF02875">
    <property type="entry name" value="Mur_ligase_C"/>
    <property type="match status" value="1"/>
</dbReference>
<gene>
    <name evidence="12" type="primary">murE</name>
    <name evidence="17" type="ORF">SAMN04488112_11141</name>
</gene>
<dbReference type="InterPro" id="IPR005761">
    <property type="entry name" value="UDP-N-AcMur-Glu-dNH2Pim_ligase"/>
</dbReference>
<sequence>MKLKELPVPAPAPAENLKVRRIHFHSKKVKPGDLFVAIRGNEADGHDFMTDAVQRGAIAVVGERENSGLPVPYIRVSDSRKALARMAACFYGFPSEGHTMIGVTGTNGKTTTSHMIQHILHHSGKRCSLIGTVHHQINGIEIPAANTTPDALFLQKQLAESQDTYVVMEVSSHGINQHRTDEIAFDRAIFTNLSQEHLDYHGTMEAYFQVKKKLFAQLRSSGQAVICTFSPWGRRLATELTAAGISVTTVGETPDDTIRIQPIETGGITIREGSSVHTLSLPLPGAYNARNAAAAYGTVRTLGIPATGALRALESFPGVPGRFEVFHDPGGTRFVIDYAHTPDGLAQFLKTLRSRAKGRIFHVFGFRGDRDPCKRGELLAISSRFSDRIHLTRDKYGKMSPQEMKKEMERLAKTWGKGKVTIIEDRSLAIEKALEAAGPEDWIAITGKGPEPYDQPCTFPVQSDPEAVRWLLKREQEKV</sequence>
<keyword evidence="6 12" id="KW-0547">Nucleotide-binding</keyword>
<organism evidence="17 18">
    <name type="scientific">Melghirimyces thermohalophilus</name>
    <dbReference type="NCBI Taxonomy" id="1236220"/>
    <lineage>
        <taxon>Bacteria</taxon>
        <taxon>Bacillati</taxon>
        <taxon>Bacillota</taxon>
        <taxon>Bacilli</taxon>
        <taxon>Bacillales</taxon>
        <taxon>Thermoactinomycetaceae</taxon>
        <taxon>Melghirimyces</taxon>
    </lineage>
</organism>
<evidence type="ECO:0000256" key="11">
    <source>
        <dbReference type="ARBA" id="ARBA00023316"/>
    </source>
</evidence>
<dbReference type="Pfam" id="PF01225">
    <property type="entry name" value="Mur_ligase"/>
    <property type="match status" value="1"/>
</dbReference>
<dbReference type="SUPFAM" id="SSF63418">
    <property type="entry name" value="MurE/MurF N-terminal domain"/>
    <property type="match status" value="1"/>
</dbReference>
<feature type="domain" description="Mur ligase N-terminal catalytic" evidence="14">
    <location>
        <begin position="21"/>
        <end position="91"/>
    </location>
</feature>
<evidence type="ECO:0000256" key="9">
    <source>
        <dbReference type="ARBA" id="ARBA00022984"/>
    </source>
</evidence>
<evidence type="ECO:0000256" key="3">
    <source>
        <dbReference type="ARBA" id="ARBA00022490"/>
    </source>
</evidence>
<feature type="binding site" evidence="12">
    <location>
        <begin position="147"/>
        <end position="148"/>
    </location>
    <ligand>
        <name>UDP-N-acetyl-alpha-D-muramoyl-L-alanyl-D-glutamate</name>
        <dbReference type="ChEBI" id="CHEBI:83900"/>
    </ligand>
</feature>
<dbReference type="PROSITE" id="PS01011">
    <property type="entry name" value="FOLYLPOLYGLU_SYNT_1"/>
    <property type="match status" value="1"/>
</dbReference>
<dbReference type="GO" id="GO:0008360">
    <property type="term" value="P:regulation of cell shape"/>
    <property type="evidence" value="ECO:0007669"/>
    <property type="project" value="UniProtKB-KW"/>
</dbReference>
<evidence type="ECO:0000313" key="17">
    <source>
        <dbReference type="EMBL" id="SDC60339.1"/>
    </source>
</evidence>
<feature type="domain" description="Mur ligase C-terminal" evidence="15">
    <location>
        <begin position="321"/>
        <end position="449"/>
    </location>
</feature>
<dbReference type="AlphaFoldDB" id="A0A1G6MXR2"/>
<keyword evidence="4 12" id="KW-0436">Ligase</keyword>
<dbReference type="NCBIfam" id="NF001126">
    <property type="entry name" value="PRK00139.1-4"/>
    <property type="match status" value="1"/>
</dbReference>
<evidence type="ECO:0000256" key="5">
    <source>
        <dbReference type="ARBA" id="ARBA00022618"/>
    </source>
</evidence>
<dbReference type="SUPFAM" id="SSF53244">
    <property type="entry name" value="MurD-like peptide ligases, peptide-binding domain"/>
    <property type="match status" value="1"/>
</dbReference>
<comment type="caution">
    <text evidence="12">Lacks conserved residue(s) required for the propagation of feature annotation.</text>
</comment>
<dbReference type="Gene3D" id="3.90.190.20">
    <property type="entry name" value="Mur ligase, C-terminal domain"/>
    <property type="match status" value="1"/>
</dbReference>
<dbReference type="GO" id="GO:0051301">
    <property type="term" value="P:cell division"/>
    <property type="evidence" value="ECO:0007669"/>
    <property type="project" value="UniProtKB-KW"/>
</dbReference>
<feature type="binding site" evidence="12">
    <location>
        <begin position="105"/>
        <end position="111"/>
    </location>
    <ligand>
        <name>ATP</name>
        <dbReference type="ChEBI" id="CHEBI:30616"/>
    </ligand>
</feature>
<dbReference type="EMBL" id="FMZA01000011">
    <property type="protein sequence ID" value="SDC60339.1"/>
    <property type="molecule type" value="Genomic_DNA"/>
</dbReference>
<comment type="pathway">
    <text evidence="1 12 13">Cell wall biogenesis; peptidoglycan biosynthesis.</text>
</comment>
<keyword evidence="8 12" id="KW-0133">Cell shape</keyword>
<dbReference type="InterPro" id="IPR035911">
    <property type="entry name" value="MurE/MurF_N"/>
</dbReference>
<dbReference type="Proteomes" id="UP000199387">
    <property type="component" value="Unassembled WGS sequence"/>
</dbReference>
<proteinExistence type="inferred from homology"/>
<dbReference type="PANTHER" id="PTHR23135">
    <property type="entry name" value="MUR LIGASE FAMILY MEMBER"/>
    <property type="match status" value="1"/>
</dbReference>
<evidence type="ECO:0000259" key="16">
    <source>
        <dbReference type="Pfam" id="PF08245"/>
    </source>
</evidence>
<dbReference type="Gene3D" id="3.40.1390.10">
    <property type="entry name" value="MurE/MurF, N-terminal domain"/>
    <property type="match status" value="1"/>
</dbReference>
<dbReference type="InterPro" id="IPR036615">
    <property type="entry name" value="Mur_ligase_C_dom_sf"/>
</dbReference>
<evidence type="ECO:0000256" key="10">
    <source>
        <dbReference type="ARBA" id="ARBA00023306"/>
    </source>
</evidence>
<evidence type="ECO:0000256" key="13">
    <source>
        <dbReference type="RuleBase" id="RU004135"/>
    </source>
</evidence>
<dbReference type="PANTHER" id="PTHR23135:SF4">
    <property type="entry name" value="UDP-N-ACETYLMURAMOYL-L-ALANYL-D-GLUTAMATE--2,6-DIAMINOPIMELATE LIGASE MURE HOMOLOG, CHLOROPLASTIC"/>
    <property type="match status" value="1"/>
</dbReference>
<dbReference type="InterPro" id="IPR000713">
    <property type="entry name" value="Mur_ligase_N"/>
</dbReference>
<dbReference type="OrthoDB" id="9800958at2"/>
<evidence type="ECO:0000256" key="8">
    <source>
        <dbReference type="ARBA" id="ARBA00022960"/>
    </source>
</evidence>
<evidence type="ECO:0000256" key="6">
    <source>
        <dbReference type="ARBA" id="ARBA00022741"/>
    </source>
</evidence>
<keyword evidence="12" id="KW-0460">Magnesium</keyword>
<dbReference type="SUPFAM" id="SSF53623">
    <property type="entry name" value="MurD-like peptide ligases, catalytic domain"/>
    <property type="match status" value="1"/>
</dbReference>
<accession>A0A1G6MXR2</accession>
<comment type="PTM">
    <text evidence="12">Carboxylation is probably crucial for Mg(2+) binding and, consequently, for the gamma-phosphate positioning of ATP.</text>
</comment>
<comment type="similarity">
    <text evidence="2 12">Belongs to the MurCDEF family. MurE subfamily.</text>
</comment>
<dbReference type="EC" id="6.3.2.-" evidence="12"/>
<dbReference type="GO" id="GO:0071555">
    <property type="term" value="P:cell wall organization"/>
    <property type="evidence" value="ECO:0007669"/>
    <property type="project" value="UniProtKB-KW"/>
</dbReference>
<reference evidence="17 18" key="1">
    <citation type="submission" date="2016-10" db="EMBL/GenBank/DDBJ databases">
        <authorList>
            <person name="de Groot N.N."/>
        </authorList>
    </citation>
    <scope>NUCLEOTIDE SEQUENCE [LARGE SCALE GENOMIC DNA]</scope>
    <source>
        <strain evidence="17 18">DSM 45514</strain>
    </source>
</reference>
<comment type="cofactor">
    <cofactor evidence="12">
        <name>Mg(2+)</name>
        <dbReference type="ChEBI" id="CHEBI:18420"/>
    </cofactor>
</comment>